<comment type="caution">
    <text evidence="1">The sequence shown here is derived from an EMBL/GenBank/DDBJ whole genome shotgun (WGS) entry which is preliminary data.</text>
</comment>
<protein>
    <submittedName>
        <fullName evidence="1">Unnamed protein product</fullName>
    </submittedName>
</protein>
<gene>
    <name evidence="1" type="ORF">Cboi01_000343400</name>
</gene>
<proteinExistence type="predicted"/>
<dbReference type="Proteomes" id="UP001165101">
    <property type="component" value="Unassembled WGS sequence"/>
</dbReference>
<name>A0ACB5TT68_CANBO</name>
<keyword evidence="2" id="KW-1185">Reference proteome</keyword>
<dbReference type="EMBL" id="BSXV01001876">
    <property type="protein sequence ID" value="GME94202.1"/>
    <property type="molecule type" value="Genomic_DNA"/>
</dbReference>
<reference evidence="1" key="1">
    <citation type="submission" date="2023-04" db="EMBL/GenBank/DDBJ databases">
        <title>Candida boidinii NBRC 1967.</title>
        <authorList>
            <person name="Ichikawa N."/>
            <person name="Sato H."/>
            <person name="Tonouchi N."/>
        </authorList>
    </citation>
    <scope>NUCLEOTIDE SEQUENCE</scope>
    <source>
        <strain evidence="1">NBRC 1967</strain>
    </source>
</reference>
<evidence type="ECO:0000313" key="2">
    <source>
        <dbReference type="Proteomes" id="UP001165101"/>
    </source>
</evidence>
<sequence>MVACFPKAVVARNLIVLDSFSLSDNGQVKSEELTVSGGGGNGGGGGCGYSMLVLIDWHPILLNLQAAVDHRGEILIFW</sequence>
<evidence type="ECO:0000313" key="1">
    <source>
        <dbReference type="EMBL" id="GME94202.1"/>
    </source>
</evidence>
<organism evidence="1 2">
    <name type="scientific">Candida boidinii</name>
    <name type="common">Yeast</name>
    <dbReference type="NCBI Taxonomy" id="5477"/>
    <lineage>
        <taxon>Eukaryota</taxon>
        <taxon>Fungi</taxon>
        <taxon>Dikarya</taxon>
        <taxon>Ascomycota</taxon>
        <taxon>Saccharomycotina</taxon>
        <taxon>Pichiomycetes</taxon>
        <taxon>Pichiales</taxon>
        <taxon>Pichiaceae</taxon>
        <taxon>Ogataea</taxon>
        <taxon>Ogataea/Candida clade</taxon>
    </lineage>
</organism>
<accession>A0ACB5TT68</accession>